<evidence type="ECO:0000313" key="5">
    <source>
        <dbReference type="EMBL" id="GEN61601.1"/>
    </source>
</evidence>
<dbReference type="Gene3D" id="1.10.10.10">
    <property type="entry name" value="Winged helix-like DNA-binding domain superfamily/Winged helix DNA-binding domain"/>
    <property type="match status" value="1"/>
</dbReference>
<gene>
    <name evidence="5" type="ORF">ANI02nite_34850</name>
</gene>
<protein>
    <recommendedName>
        <fullName evidence="7">Segregation and condensation protein B</fullName>
    </recommendedName>
</protein>
<evidence type="ECO:0000256" key="1">
    <source>
        <dbReference type="ARBA" id="ARBA00022490"/>
    </source>
</evidence>
<evidence type="ECO:0000256" key="3">
    <source>
        <dbReference type="ARBA" id="ARBA00022829"/>
    </source>
</evidence>
<dbReference type="InterPro" id="IPR036390">
    <property type="entry name" value="WH_DNA-bd_sf"/>
</dbReference>
<dbReference type="InterPro" id="IPR005234">
    <property type="entry name" value="ScpB_csome_segregation"/>
</dbReference>
<dbReference type="STRING" id="1120919.GCA_000429165_03743"/>
<evidence type="ECO:0008006" key="7">
    <source>
        <dbReference type="Google" id="ProtNLM"/>
    </source>
</evidence>
<name>A0A511XFC8_9PROT</name>
<evidence type="ECO:0000256" key="2">
    <source>
        <dbReference type="ARBA" id="ARBA00022618"/>
    </source>
</evidence>
<dbReference type="GO" id="GO:0051304">
    <property type="term" value="P:chromosome separation"/>
    <property type="evidence" value="ECO:0007669"/>
    <property type="project" value="InterPro"/>
</dbReference>
<keyword evidence="4" id="KW-0131">Cell cycle</keyword>
<dbReference type="GO" id="GO:0051301">
    <property type="term" value="P:cell division"/>
    <property type="evidence" value="ECO:0007669"/>
    <property type="project" value="UniProtKB-KW"/>
</dbReference>
<dbReference type="Proteomes" id="UP000321635">
    <property type="component" value="Unassembled WGS sequence"/>
</dbReference>
<keyword evidence="2" id="KW-0132">Cell division</keyword>
<dbReference type="AlphaFoldDB" id="A0A511XFC8"/>
<reference evidence="5 6" key="1">
    <citation type="submission" date="2019-07" db="EMBL/GenBank/DDBJ databases">
        <title>Whole genome shotgun sequence of Acetobacter nitrogenifigens NBRC 105050.</title>
        <authorList>
            <person name="Hosoyama A."/>
            <person name="Uohara A."/>
            <person name="Ohji S."/>
            <person name="Ichikawa N."/>
        </authorList>
    </citation>
    <scope>NUCLEOTIDE SEQUENCE [LARGE SCALE GENOMIC DNA]</scope>
    <source>
        <strain evidence="5 6">NBRC 105050</strain>
    </source>
</reference>
<keyword evidence="3" id="KW-0159">Chromosome partition</keyword>
<comment type="caution">
    <text evidence="5">The sequence shown here is derived from an EMBL/GenBank/DDBJ whole genome shotgun (WGS) entry which is preliminary data.</text>
</comment>
<keyword evidence="1" id="KW-0963">Cytoplasm</keyword>
<dbReference type="EMBL" id="BJYF01000050">
    <property type="protein sequence ID" value="GEN61601.1"/>
    <property type="molecule type" value="Genomic_DNA"/>
</dbReference>
<sequence length="133" mass="14643">MQVVAVRTSGLGFELVPAGDGWMFRTAADLGEALLAATRERPQRLPRAVLEALLLIAARQPVTRPEIESYRDAPLPQKTLSTLQEHGLIRPIGRKPVPGQPQLWVTTERFLAMYGVRSLADLDPLLEGLRGPI</sequence>
<dbReference type="SUPFAM" id="SSF46785">
    <property type="entry name" value="Winged helix' DNA-binding domain"/>
    <property type="match status" value="1"/>
</dbReference>
<dbReference type="PANTHER" id="PTHR34298:SF2">
    <property type="entry name" value="SEGREGATION AND CONDENSATION PROTEIN B"/>
    <property type="match status" value="1"/>
</dbReference>
<dbReference type="InterPro" id="IPR036388">
    <property type="entry name" value="WH-like_DNA-bd_sf"/>
</dbReference>
<evidence type="ECO:0000256" key="4">
    <source>
        <dbReference type="ARBA" id="ARBA00023306"/>
    </source>
</evidence>
<accession>A0A511XFC8</accession>
<evidence type="ECO:0000313" key="6">
    <source>
        <dbReference type="Proteomes" id="UP000321635"/>
    </source>
</evidence>
<dbReference type="Pfam" id="PF04079">
    <property type="entry name" value="SMC_ScpB"/>
    <property type="match status" value="1"/>
</dbReference>
<organism evidence="5 6">
    <name type="scientific">Acetobacter nitrogenifigens DSM 23921 = NBRC 105050</name>
    <dbReference type="NCBI Taxonomy" id="1120919"/>
    <lineage>
        <taxon>Bacteria</taxon>
        <taxon>Pseudomonadati</taxon>
        <taxon>Pseudomonadota</taxon>
        <taxon>Alphaproteobacteria</taxon>
        <taxon>Acetobacterales</taxon>
        <taxon>Acetobacteraceae</taxon>
        <taxon>Acetobacter</taxon>
    </lineage>
</organism>
<dbReference type="PANTHER" id="PTHR34298">
    <property type="entry name" value="SEGREGATION AND CONDENSATION PROTEIN B"/>
    <property type="match status" value="1"/>
</dbReference>
<keyword evidence="6" id="KW-1185">Reference proteome</keyword>
<proteinExistence type="predicted"/>